<dbReference type="InterPro" id="IPR013321">
    <property type="entry name" value="Arc_rbn_hlx_hlx"/>
</dbReference>
<gene>
    <name evidence="2" type="ORF">NC992_05670</name>
</gene>
<organism evidence="2 3">
    <name type="scientific">Leptolyngbya subtilissima DQ-A4</name>
    <dbReference type="NCBI Taxonomy" id="2933933"/>
    <lineage>
        <taxon>Bacteria</taxon>
        <taxon>Bacillati</taxon>
        <taxon>Cyanobacteriota</taxon>
        <taxon>Cyanophyceae</taxon>
        <taxon>Leptolyngbyales</taxon>
        <taxon>Leptolyngbyaceae</taxon>
        <taxon>Leptolyngbya group</taxon>
        <taxon>Leptolyngbya</taxon>
    </lineage>
</organism>
<keyword evidence="3" id="KW-1185">Reference proteome</keyword>
<proteinExistence type="predicted"/>
<accession>A0ABV0K0Y6</accession>
<protein>
    <submittedName>
        <fullName evidence="2">Ribbon-helix-helix domain-containing protein</fullName>
    </submittedName>
</protein>
<feature type="domain" description="Ribbon-helix-helix protein CopG" evidence="1">
    <location>
        <begin position="8"/>
        <end position="43"/>
    </location>
</feature>
<sequence length="84" mass="9734">MGTSSNKRRVSVTIDADLLEAIDQVSDNRSAVIEEALRFWHVQKINEKLQQYYQTQSQSDLDHEGQWADFAYHQLDEALDHEGL</sequence>
<name>A0ABV0K0Y6_9CYAN</name>
<comment type="caution">
    <text evidence="2">The sequence shown here is derived from an EMBL/GenBank/DDBJ whole genome shotgun (WGS) entry which is preliminary data.</text>
</comment>
<dbReference type="CDD" id="cd22231">
    <property type="entry name" value="RHH_NikR_HicB-like"/>
    <property type="match status" value="1"/>
</dbReference>
<dbReference type="EMBL" id="JAMPKX010000002">
    <property type="protein sequence ID" value="MEP0946354.1"/>
    <property type="molecule type" value="Genomic_DNA"/>
</dbReference>
<dbReference type="Gene3D" id="1.10.1220.10">
    <property type="entry name" value="Met repressor-like"/>
    <property type="match status" value="1"/>
</dbReference>
<dbReference type="RefSeq" id="WP_190695792.1">
    <property type="nucleotide sequence ID" value="NZ_JAMPKX010000002.1"/>
</dbReference>
<evidence type="ECO:0000259" key="1">
    <source>
        <dbReference type="Pfam" id="PF01402"/>
    </source>
</evidence>
<dbReference type="InterPro" id="IPR002145">
    <property type="entry name" value="CopG"/>
</dbReference>
<reference evidence="2 3" key="1">
    <citation type="submission" date="2022-04" db="EMBL/GenBank/DDBJ databases">
        <title>Positive selection, recombination, and allopatry shape intraspecific diversity of widespread and dominant cyanobacteria.</title>
        <authorList>
            <person name="Wei J."/>
            <person name="Shu W."/>
            <person name="Hu C."/>
        </authorList>
    </citation>
    <scope>NUCLEOTIDE SEQUENCE [LARGE SCALE GENOMIC DNA]</scope>
    <source>
        <strain evidence="2 3">DQ-A4</strain>
    </source>
</reference>
<evidence type="ECO:0000313" key="2">
    <source>
        <dbReference type="EMBL" id="MEP0946354.1"/>
    </source>
</evidence>
<evidence type="ECO:0000313" key="3">
    <source>
        <dbReference type="Proteomes" id="UP001482513"/>
    </source>
</evidence>
<dbReference type="Pfam" id="PF01402">
    <property type="entry name" value="RHH_1"/>
    <property type="match status" value="1"/>
</dbReference>
<dbReference type="Proteomes" id="UP001482513">
    <property type="component" value="Unassembled WGS sequence"/>
</dbReference>